<evidence type="ECO:0000313" key="1">
    <source>
        <dbReference type="EMBL" id="EAU85274.2"/>
    </source>
</evidence>
<dbReference type="GeneID" id="6013112"/>
<evidence type="ECO:0000313" key="2">
    <source>
        <dbReference type="Proteomes" id="UP000001861"/>
    </source>
</evidence>
<dbReference type="Proteomes" id="UP000001861">
    <property type="component" value="Unassembled WGS sequence"/>
</dbReference>
<accession>A8NUY9</accession>
<protein>
    <submittedName>
        <fullName evidence="1">Uncharacterized protein</fullName>
    </submittedName>
</protein>
<dbReference type="AlphaFoldDB" id="A8NUY9"/>
<gene>
    <name evidence="1" type="ORF">CC1G_10060</name>
</gene>
<dbReference type="VEuPathDB" id="FungiDB:CC1G_10060"/>
<organism evidence="1 2">
    <name type="scientific">Coprinopsis cinerea (strain Okayama-7 / 130 / ATCC MYA-4618 / FGSC 9003)</name>
    <name type="common">Inky cap fungus</name>
    <name type="synonym">Hormographiella aspergillata</name>
    <dbReference type="NCBI Taxonomy" id="240176"/>
    <lineage>
        <taxon>Eukaryota</taxon>
        <taxon>Fungi</taxon>
        <taxon>Dikarya</taxon>
        <taxon>Basidiomycota</taxon>
        <taxon>Agaricomycotina</taxon>
        <taxon>Agaricomycetes</taxon>
        <taxon>Agaricomycetidae</taxon>
        <taxon>Agaricales</taxon>
        <taxon>Agaricineae</taxon>
        <taxon>Psathyrellaceae</taxon>
        <taxon>Coprinopsis</taxon>
    </lineage>
</organism>
<dbReference type="RefSeq" id="XP_001836566.2">
    <property type="nucleotide sequence ID" value="XM_001836514.2"/>
</dbReference>
<dbReference type="EMBL" id="AACS02000004">
    <property type="protein sequence ID" value="EAU85274.2"/>
    <property type="molecule type" value="Genomic_DNA"/>
</dbReference>
<comment type="caution">
    <text evidence="1">The sequence shown here is derived from an EMBL/GenBank/DDBJ whole genome shotgun (WGS) entry which is preliminary data.</text>
</comment>
<reference evidence="1 2" key="1">
    <citation type="journal article" date="2010" name="Proc. Natl. Acad. Sci. U.S.A.">
        <title>Insights into evolution of multicellular fungi from the assembled chromosomes of the mushroom Coprinopsis cinerea (Coprinus cinereus).</title>
        <authorList>
            <person name="Stajich J.E."/>
            <person name="Wilke S.K."/>
            <person name="Ahren D."/>
            <person name="Au C.H."/>
            <person name="Birren B.W."/>
            <person name="Borodovsky M."/>
            <person name="Burns C."/>
            <person name="Canback B."/>
            <person name="Casselton L.A."/>
            <person name="Cheng C.K."/>
            <person name="Deng J."/>
            <person name="Dietrich F.S."/>
            <person name="Fargo D.C."/>
            <person name="Farman M.L."/>
            <person name="Gathman A.C."/>
            <person name="Goldberg J."/>
            <person name="Guigo R."/>
            <person name="Hoegger P.J."/>
            <person name="Hooker J.B."/>
            <person name="Huggins A."/>
            <person name="James T.Y."/>
            <person name="Kamada T."/>
            <person name="Kilaru S."/>
            <person name="Kodira C."/>
            <person name="Kues U."/>
            <person name="Kupfer D."/>
            <person name="Kwan H.S."/>
            <person name="Lomsadze A."/>
            <person name="Li W."/>
            <person name="Lilly W.W."/>
            <person name="Ma L.J."/>
            <person name="Mackey A.J."/>
            <person name="Manning G."/>
            <person name="Martin F."/>
            <person name="Muraguchi H."/>
            <person name="Natvig D.O."/>
            <person name="Palmerini H."/>
            <person name="Ramesh M.A."/>
            <person name="Rehmeyer C.J."/>
            <person name="Roe B.A."/>
            <person name="Shenoy N."/>
            <person name="Stanke M."/>
            <person name="Ter-Hovhannisyan V."/>
            <person name="Tunlid A."/>
            <person name="Velagapudi R."/>
            <person name="Vision T.J."/>
            <person name="Zeng Q."/>
            <person name="Zolan M.E."/>
            <person name="Pukkila P.J."/>
        </authorList>
    </citation>
    <scope>NUCLEOTIDE SEQUENCE [LARGE SCALE GENOMIC DNA]</scope>
    <source>
        <strain evidence="2">Okayama-7 / 130 / ATCC MYA-4618 / FGSC 9003</strain>
    </source>
</reference>
<dbReference type="KEGG" id="cci:CC1G_10060"/>
<name>A8NUY9_COPC7</name>
<proteinExistence type="predicted"/>
<sequence length="414" mass="46828">MYAANNHGDVLPMDVDELPQPTSSFNGAIAIKSLGGYPYPLSDVGNFDNYLDHFLFSPEPCRRPSATPAEASVARRHDIVIRRAPYTVCQASGAEAVARTLAKLHQLDSALAQLRPTNDDKQGLRRLLWEARRKIKVTEDAYPDLLDVEPRWYSGLSLGELELYKEAFVIDAEARRDKDSHRPHFPSLLNPVREAAPPLSWHYLGDPYPACKDWIMQRPLASIRPRSRSVCNGQRRDFVLDSKHCLECRRDSLRKSLLVWKHRQSLPEPSQVTGPVYLTPPTSLLSLPAASTTGDDGNYTSGFIDMDDMTDSATPTLRIINYSDDEEDEDEDMDLEPIQEELTRFRDPRPSVDSEKLLESGFPYDLKGSTPDAPLLRDLAEFSDESDDDLMDCDMVTMVDSDEIMLIEDEDEFY</sequence>
<keyword evidence="2" id="KW-1185">Reference proteome</keyword>
<dbReference type="InParanoid" id="A8NUY9"/>
<dbReference type="eggNOG" id="ENOG502RBN1">
    <property type="taxonomic scope" value="Eukaryota"/>
</dbReference>
<dbReference type="HOGENOM" id="CLU_663946_0_0_1"/>